<evidence type="ECO:0000313" key="4">
    <source>
        <dbReference type="Proteomes" id="UP000594464"/>
    </source>
</evidence>
<dbReference type="Proteomes" id="UP000594464">
    <property type="component" value="Chromosome"/>
</dbReference>
<sequence length="319" mass="36203">MILVTGAAGFIGYHLCRALLDRGDAVVGLDNLNDYYDVGLKKDRLERLLSAPNFSFHEADLCDADALDAIASKAPIRKICHLAAQVGVRYSLSNPQAYQKSNLDGFLNIIEQARKLEAENFVYASSSSVYGNNRKIPFSTDDRTDEPISFYAATKRANELTAHVYSHLYQLPVTGLRFFTVYGPWGRPDMAPFLFTKKILAGETIDVYGHGTMKRNFTYVDDIIQGVMLSLDRPQAYKLYNIGNDRTEELERFIAVIEEITGKKALRNEMDKQPGEMTETWADIEPIQNDLGYQPSTDIESGMKRFIDWYRDYYNIPAR</sequence>
<dbReference type="InterPro" id="IPR036291">
    <property type="entry name" value="NAD(P)-bd_dom_sf"/>
</dbReference>
<dbReference type="InterPro" id="IPR001509">
    <property type="entry name" value="Epimerase_deHydtase"/>
</dbReference>
<evidence type="ECO:0000256" key="1">
    <source>
        <dbReference type="ARBA" id="ARBA00023027"/>
    </source>
</evidence>
<proteinExistence type="predicted"/>
<accession>A0A7T0C161</accession>
<evidence type="ECO:0000259" key="2">
    <source>
        <dbReference type="Pfam" id="PF01370"/>
    </source>
</evidence>
<gene>
    <name evidence="3" type="ORF">G3M78_04285</name>
</gene>
<dbReference type="PRINTS" id="PR01713">
    <property type="entry name" value="NUCEPIMERASE"/>
</dbReference>
<dbReference type="KEGG" id="nva:G3M78_04285"/>
<protein>
    <submittedName>
        <fullName evidence="3">NAD-dependent epimerase/dehydratase family protein</fullName>
    </submittedName>
</protein>
<dbReference type="Gene3D" id="3.40.50.720">
    <property type="entry name" value="NAD(P)-binding Rossmann-like Domain"/>
    <property type="match status" value="1"/>
</dbReference>
<name>A0A7T0C161_9BACT</name>
<dbReference type="SUPFAM" id="SSF51735">
    <property type="entry name" value="NAD(P)-binding Rossmann-fold domains"/>
    <property type="match status" value="1"/>
</dbReference>
<feature type="domain" description="NAD-dependent epimerase/dehydratase" evidence="2">
    <location>
        <begin position="2"/>
        <end position="243"/>
    </location>
</feature>
<dbReference type="Pfam" id="PF01370">
    <property type="entry name" value="Epimerase"/>
    <property type="match status" value="1"/>
</dbReference>
<keyword evidence="1" id="KW-0520">NAD</keyword>
<reference evidence="4" key="1">
    <citation type="submission" date="2020-02" db="EMBL/GenBank/DDBJ databases">
        <title>Genomic and physiological characterization of two novel Nitrospinaceae genera.</title>
        <authorList>
            <person name="Mueller A.J."/>
            <person name="Jung M.-Y."/>
            <person name="Strachan C.R."/>
            <person name="Herbold C.W."/>
            <person name="Kirkegaard R.H."/>
            <person name="Daims H."/>
        </authorList>
    </citation>
    <scope>NUCLEOTIDE SEQUENCE [LARGE SCALE GENOMIC DNA]</scope>
</reference>
<dbReference type="PANTHER" id="PTHR43574">
    <property type="entry name" value="EPIMERASE-RELATED"/>
    <property type="match status" value="1"/>
</dbReference>
<dbReference type="EMBL" id="CP048620">
    <property type="protein sequence ID" value="QPJ64649.1"/>
    <property type="molecule type" value="Genomic_DNA"/>
</dbReference>
<evidence type="ECO:0000313" key="3">
    <source>
        <dbReference type="EMBL" id="QPJ64649.1"/>
    </source>
</evidence>
<dbReference type="AlphaFoldDB" id="A0A7T0C161"/>
<organism evidence="3 4">
    <name type="scientific">Candidatus Nitrohelix vancouverensis</name>
    <dbReference type="NCBI Taxonomy" id="2705534"/>
    <lineage>
        <taxon>Bacteria</taxon>
        <taxon>Pseudomonadati</taxon>
        <taxon>Nitrospinota/Tectimicrobiota group</taxon>
        <taxon>Nitrospinota</taxon>
        <taxon>Nitrospinia</taxon>
        <taxon>Nitrospinales</taxon>
        <taxon>Nitrospinaceae</taxon>
        <taxon>Candidatus Nitrohelix</taxon>
    </lineage>
</organism>